<evidence type="ECO:0000256" key="2">
    <source>
        <dbReference type="ARBA" id="ARBA00004648"/>
    </source>
</evidence>
<evidence type="ECO:0000313" key="17">
    <source>
        <dbReference type="Proteomes" id="UP001519641"/>
    </source>
</evidence>
<protein>
    <recommendedName>
        <fullName evidence="14">Peptide O-xylosyltransferase</fullName>
    </recommendedName>
</protein>
<keyword evidence="4" id="KW-0808">Transferase</keyword>
<dbReference type="Pfam" id="PF02485">
    <property type="entry name" value="Branch"/>
    <property type="match status" value="1"/>
</dbReference>
<keyword evidence="11" id="KW-0472">Membrane</keyword>
<feature type="region of interest" description="Disordered" evidence="15">
    <location>
        <begin position="295"/>
        <end position="316"/>
    </location>
</feature>
<evidence type="ECO:0000256" key="12">
    <source>
        <dbReference type="ARBA" id="ARBA00023157"/>
    </source>
</evidence>
<comment type="subcellular location">
    <subcellularLocation>
        <location evidence="2">Endoplasmic reticulum membrane</location>
        <topology evidence="2">Single-pass type II membrane protein</topology>
    </subcellularLocation>
    <subcellularLocation>
        <location evidence="1">Golgi apparatus membrane</location>
        <topology evidence="1">Single-pass type II membrane protein</topology>
    </subcellularLocation>
</comment>
<keyword evidence="8" id="KW-0735">Signal-anchor</keyword>
<dbReference type="InterPro" id="IPR043538">
    <property type="entry name" value="XYLT"/>
</dbReference>
<dbReference type="RefSeq" id="WP_214531528.1">
    <property type="nucleotide sequence ID" value="NZ_JAHEWO010000041.1"/>
</dbReference>
<evidence type="ECO:0000256" key="14">
    <source>
        <dbReference type="ARBA" id="ARBA00042865"/>
    </source>
</evidence>
<keyword evidence="9" id="KW-1133">Transmembrane helix</keyword>
<evidence type="ECO:0000256" key="11">
    <source>
        <dbReference type="ARBA" id="ARBA00023136"/>
    </source>
</evidence>
<organism evidence="16 17">
    <name type="scientific">Curtobacterium aurantiacum</name>
    <dbReference type="NCBI Taxonomy" id="3236919"/>
    <lineage>
        <taxon>Bacteria</taxon>
        <taxon>Bacillati</taxon>
        <taxon>Actinomycetota</taxon>
        <taxon>Actinomycetes</taxon>
        <taxon>Micrococcales</taxon>
        <taxon>Microbacteriaceae</taxon>
        <taxon>Curtobacterium</taxon>
    </lineage>
</organism>
<reference evidence="16 17" key="1">
    <citation type="submission" date="2021-05" db="EMBL/GenBank/DDBJ databases">
        <title>Whole genome sequence of Curtobacterium flaccumfaciens pv. flaccumfaciens strain CFBP 8819.</title>
        <authorList>
            <person name="Osdaghi E."/>
            <person name="Taghouti G."/>
            <person name="Portier P."/>
            <person name="Fazliarab A."/>
            <person name="Taghavi S.M."/>
            <person name="Briand M."/>
            <person name="Le-Saux M."/>
            <person name="Jacques M.-A."/>
        </authorList>
    </citation>
    <scope>NUCLEOTIDE SEQUENCE [LARGE SCALE GENOMIC DNA]</scope>
    <source>
        <strain evidence="16 17">CFBP 8819</strain>
    </source>
</reference>
<keyword evidence="3" id="KW-0328">Glycosyltransferase</keyword>
<keyword evidence="6" id="KW-0479">Metal-binding</keyword>
<sequence>MAISPAVPACIVLAHEDPAHVRRLVEALDPFPVFLHCDARTPEKVFRAMTDGLPDRVRLLPRIRTGWARWENVAAEVSGYRAALASTDASHVAVLTGSDYPLANPTEISALLEAHREQSFISVNPLPFAPWGRDGGISRIRFRHWAWRKHMLRLPVPRRVPANVSFAGGSQLKVLARQHAAAVVDTVDQRPDLVRFWQRTWVADETFVPSVLNSPSLTPGFADEHVSQPLWWIGWDGTARKSPPWLTVADAGQLLERRTDADVEVQHLFARKFSTDRSADLLDVVDAAFGLRQGAGASTASGSASARRDAAAVVAP</sequence>
<comment type="caution">
    <text evidence="16">The sequence shown here is derived from an EMBL/GenBank/DDBJ whole genome shotgun (WGS) entry which is preliminary data.</text>
</comment>
<evidence type="ECO:0000256" key="1">
    <source>
        <dbReference type="ARBA" id="ARBA00004323"/>
    </source>
</evidence>
<dbReference type="PANTHER" id="PTHR46025">
    <property type="entry name" value="XYLOSYLTRANSFERASE OXT"/>
    <property type="match status" value="1"/>
</dbReference>
<evidence type="ECO:0000256" key="4">
    <source>
        <dbReference type="ARBA" id="ARBA00022679"/>
    </source>
</evidence>
<dbReference type="PANTHER" id="PTHR46025:SF3">
    <property type="entry name" value="XYLOSYLTRANSFERASE OXT"/>
    <property type="match status" value="1"/>
</dbReference>
<evidence type="ECO:0000313" key="16">
    <source>
        <dbReference type="EMBL" id="MBT1587891.1"/>
    </source>
</evidence>
<name>A0ABS5VEH3_9MICO</name>
<keyword evidence="10" id="KW-0333">Golgi apparatus</keyword>
<dbReference type="InterPro" id="IPR003406">
    <property type="entry name" value="Glyco_trans_14"/>
</dbReference>
<evidence type="ECO:0000256" key="5">
    <source>
        <dbReference type="ARBA" id="ARBA00022692"/>
    </source>
</evidence>
<gene>
    <name evidence="16" type="ORF">KK097_08705</name>
</gene>
<evidence type="ECO:0000256" key="15">
    <source>
        <dbReference type="SAM" id="MobiDB-lite"/>
    </source>
</evidence>
<keyword evidence="5" id="KW-0812">Transmembrane</keyword>
<keyword evidence="17" id="KW-1185">Reference proteome</keyword>
<evidence type="ECO:0000256" key="8">
    <source>
        <dbReference type="ARBA" id="ARBA00022968"/>
    </source>
</evidence>
<proteinExistence type="predicted"/>
<dbReference type="Proteomes" id="UP001519641">
    <property type="component" value="Unassembled WGS sequence"/>
</dbReference>
<keyword evidence="13" id="KW-0325">Glycoprotein</keyword>
<keyword evidence="12" id="KW-1015">Disulfide bond</keyword>
<evidence type="ECO:0000256" key="10">
    <source>
        <dbReference type="ARBA" id="ARBA00023034"/>
    </source>
</evidence>
<keyword evidence="7" id="KW-0256">Endoplasmic reticulum</keyword>
<evidence type="ECO:0000256" key="7">
    <source>
        <dbReference type="ARBA" id="ARBA00022824"/>
    </source>
</evidence>
<dbReference type="EMBL" id="JAHEWS010000011">
    <property type="protein sequence ID" value="MBT1587891.1"/>
    <property type="molecule type" value="Genomic_DNA"/>
</dbReference>
<evidence type="ECO:0000256" key="3">
    <source>
        <dbReference type="ARBA" id="ARBA00022676"/>
    </source>
</evidence>
<accession>A0ABS5VEH3</accession>
<evidence type="ECO:0000256" key="13">
    <source>
        <dbReference type="ARBA" id="ARBA00023180"/>
    </source>
</evidence>
<evidence type="ECO:0000256" key="6">
    <source>
        <dbReference type="ARBA" id="ARBA00022723"/>
    </source>
</evidence>
<evidence type="ECO:0000256" key="9">
    <source>
        <dbReference type="ARBA" id="ARBA00022989"/>
    </source>
</evidence>